<dbReference type="EMBL" id="RBVX01000021">
    <property type="protein sequence ID" value="RSL31790.1"/>
    <property type="molecule type" value="Genomic_DNA"/>
</dbReference>
<reference evidence="3 4" key="1">
    <citation type="submission" date="2018-10" db="EMBL/GenBank/DDBJ databases">
        <title>Draft genome sequence of Bacillus salarius IM0101, isolated from a hypersaline soil in Inner Mongolia, China.</title>
        <authorList>
            <person name="Yamprayoonswat W."/>
            <person name="Boonvisut S."/>
            <person name="Jumpathong W."/>
            <person name="Sittihan S."/>
            <person name="Ruangsuj P."/>
            <person name="Wanthongcharoen S."/>
            <person name="Thongpramul N."/>
            <person name="Pimmason S."/>
            <person name="Yu B."/>
            <person name="Yasawong M."/>
        </authorList>
    </citation>
    <scope>NUCLEOTIDE SEQUENCE [LARGE SCALE GENOMIC DNA]</scope>
    <source>
        <strain evidence="3 4">IM0101</strain>
    </source>
</reference>
<organism evidence="3 4">
    <name type="scientific">Salibacterium salarium</name>
    <dbReference type="NCBI Taxonomy" id="284579"/>
    <lineage>
        <taxon>Bacteria</taxon>
        <taxon>Bacillati</taxon>
        <taxon>Bacillota</taxon>
        <taxon>Bacilli</taxon>
        <taxon>Bacillales</taxon>
        <taxon>Bacillaceae</taxon>
    </lineage>
</organism>
<gene>
    <name evidence="3" type="ORF">D7Z54_19350</name>
</gene>
<evidence type="ECO:0000313" key="4">
    <source>
        <dbReference type="Proteomes" id="UP000275076"/>
    </source>
</evidence>
<comment type="caution">
    <text evidence="3">The sequence shown here is derived from an EMBL/GenBank/DDBJ whole genome shotgun (WGS) entry which is preliminary data.</text>
</comment>
<evidence type="ECO:0000256" key="2">
    <source>
        <dbReference type="SAM" id="SignalP"/>
    </source>
</evidence>
<feature type="compositionally biased region" description="Basic and acidic residues" evidence="1">
    <location>
        <begin position="61"/>
        <end position="71"/>
    </location>
</feature>
<keyword evidence="4" id="KW-1185">Reference proteome</keyword>
<feature type="signal peptide" evidence="2">
    <location>
        <begin position="1"/>
        <end position="25"/>
    </location>
</feature>
<dbReference type="AlphaFoldDB" id="A0A428N063"/>
<keyword evidence="2" id="KW-0732">Signal</keyword>
<feature type="compositionally biased region" description="Acidic residues" evidence="1">
    <location>
        <begin position="73"/>
        <end position="84"/>
    </location>
</feature>
<sequence>MGALKVKKILIPMMILFTTSLLLVACSNDDNQNGSSDKTNSSENTSASQPEKNDDAEESSQTDKKENKSESTSESEDPETDDSNETFSKENKDSKNQSNSKENKGLSEYSSNEIEYARVWLELGPNQDIDELYVRHISAGEPLHPDDETSANYPEDVVQLSGPRLVDGSVTYSSNGDGTINVYNVPLRWDGKNPAGEDFYKDIIENTKTASIDPGDDQKVIKLIKLLNIDHYAIRRDFLQTFYKRTL</sequence>
<feature type="chain" id="PRO_5038873535" description="Lipoprotein" evidence="2">
    <location>
        <begin position="26"/>
        <end position="247"/>
    </location>
</feature>
<accession>A0A428N063</accession>
<name>A0A428N063_9BACI</name>
<feature type="compositionally biased region" description="Polar residues" evidence="1">
    <location>
        <begin position="30"/>
        <end position="50"/>
    </location>
</feature>
<proteinExistence type="predicted"/>
<dbReference type="OrthoDB" id="2136654at2"/>
<feature type="compositionally biased region" description="Basic and acidic residues" evidence="1">
    <location>
        <begin position="87"/>
        <end position="105"/>
    </location>
</feature>
<evidence type="ECO:0000313" key="3">
    <source>
        <dbReference type="EMBL" id="RSL31790.1"/>
    </source>
</evidence>
<feature type="region of interest" description="Disordered" evidence="1">
    <location>
        <begin position="30"/>
        <end position="108"/>
    </location>
</feature>
<dbReference type="PROSITE" id="PS51257">
    <property type="entry name" value="PROKAR_LIPOPROTEIN"/>
    <property type="match status" value="1"/>
</dbReference>
<evidence type="ECO:0000256" key="1">
    <source>
        <dbReference type="SAM" id="MobiDB-lite"/>
    </source>
</evidence>
<evidence type="ECO:0008006" key="5">
    <source>
        <dbReference type="Google" id="ProtNLM"/>
    </source>
</evidence>
<protein>
    <recommendedName>
        <fullName evidence="5">Lipoprotein</fullName>
    </recommendedName>
</protein>
<dbReference type="Proteomes" id="UP000275076">
    <property type="component" value="Unassembled WGS sequence"/>
</dbReference>